<comment type="subunit">
    <text evidence="3">Component of the cytochrome c oxidase (complex IV, CIV), a multisubunit enzyme composed of a catalytic core of 3 subunits and several supernumerary subunits. The complex exists as a monomer or a dimer and forms supercomplexes (SCs) in the inner mitochondrial membrane with ubiquinol-cytochrome c oxidoreductase (cytochrome b-c1 complex, complex III, CIII).</text>
</comment>
<comment type="cofactor">
    <cofactor evidence="18">
        <name>Cu cation</name>
        <dbReference type="ChEBI" id="CHEBI:23378"/>
    </cofactor>
    <text evidence="18">Binds a copper A center.</text>
</comment>
<dbReference type="Pfam" id="PF02790">
    <property type="entry name" value="COX2_TM"/>
    <property type="match status" value="1"/>
</dbReference>
<feature type="domain" description="Cytochrome oxidase subunit II transmembrane region profile" evidence="21">
    <location>
        <begin position="1"/>
        <end position="91"/>
    </location>
</feature>
<dbReference type="AlphaFoldDB" id="A0A3S8V0K1"/>
<dbReference type="InterPro" id="IPR001505">
    <property type="entry name" value="Copper_CuA"/>
</dbReference>
<evidence type="ECO:0000259" key="20">
    <source>
        <dbReference type="PROSITE" id="PS50857"/>
    </source>
</evidence>
<evidence type="ECO:0000256" key="12">
    <source>
        <dbReference type="ARBA" id="ARBA00022982"/>
    </source>
</evidence>
<evidence type="ECO:0000256" key="14">
    <source>
        <dbReference type="ARBA" id="ARBA00023008"/>
    </source>
</evidence>
<dbReference type="PANTHER" id="PTHR22888">
    <property type="entry name" value="CYTOCHROME C OXIDASE, SUBUNIT II"/>
    <property type="match status" value="1"/>
</dbReference>
<dbReference type="Gene3D" id="2.60.40.420">
    <property type="entry name" value="Cupredoxins - blue copper proteins"/>
    <property type="match status" value="1"/>
</dbReference>
<evidence type="ECO:0000256" key="5">
    <source>
        <dbReference type="ARBA" id="ARBA00022448"/>
    </source>
</evidence>
<keyword evidence="15 18" id="KW-0496">Mitochondrion</keyword>
<keyword evidence="8 18" id="KW-0479">Metal-binding</keyword>
<dbReference type="PROSITE" id="PS50857">
    <property type="entry name" value="COX2_CUA"/>
    <property type="match status" value="1"/>
</dbReference>
<evidence type="ECO:0000256" key="19">
    <source>
        <dbReference type="SAM" id="Phobius"/>
    </source>
</evidence>
<protein>
    <recommendedName>
        <fullName evidence="4 18">Cytochrome c oxidase subunit 2</fullName>
    </recommendedName>
</protein>
<dbReference type="SUPFAM" id="SSF81464">
    <property type="entry name" value="Cytochrome c oxidase subunit II-like, transmembrane region"/>
    <property type="match status" value="1"/>
</dbReference>
<evidence type="ECO:0000256" key="6">
    <source>
        <dbReference type="ARBA" id="ARBA00022660"/>
    </source>
</evidence>
<keyword evidence="16 18" id="KW-0472">Membrane</keyword>
<organism evidence="22">
    <name type="scientific">Diapriidae sp. ZJUH_2016010</name>
    <dbReference type="NCBI Taxonomy" id="2491155"/>
    <lineage>
        <taxon>Eukaryota</taxon>
        <taxon>Metazoa</taxon>
        <taxon>Ecdysozoa</taxon>
        <taxon>Arthropoda</taxon>
        <taxon>Hexapoda</taxon>
        <taxon>Insecta</taxon>
        <taxon>Pterygota</taxon>
        <taxon>Neoptera</taxon>
        <taxon>Endopterygota</taxon>
        <taxon>Hymenoptera</taxon>
        <taxon>Apocrita</taxon>
        <taxon>Proctotrupomorpha</taxon>
        <taxon>Diaprioidea</taxon>
        <taxon>Diapriidae</taxon>
    </lineage>
</organism>
<feature type="domain" description="Cytochrome oxidase subunit II copper A binding" evidence="20">
    <location>
        <begin position="92"/>
        <end position="224"/>
    </location>
</feature>
<dbReference type="GO" id="GO:0005507">
    <property type="term" value="F:copper ion binding"/>
    <property type="evidence" value="ECO:0007669"/>
    <property type="project" value="InterPro"/>
</dbReference>
<dbReference type="Gene3D" id="1.10.287.90">
    <property type="match status" value="1"/>
</dbReference>
<proteinExistence type="inferred from homology"/>
<accession>A0A3S8V0K1</accession>
<dbReference type="Pfam" id="PF00116">
    <property type="entry name" value="COX2"/>
    <property type="match status" value="1"/>
</dbReference>
<evidence type="ECO:0000256" key="7">
    <source>
        <dbReference type="ARBA" id="ARBA00022692"/>
    </source>
</evidence>
<dbReference type="InterPro" id="IPR002429">
    <property type="entry name" value="CcO_II-like_C"/>
</dbReference>
<evidence type="ECO:0000256" key="9">
    <source>
        <dbReference type="ARBA" id="ARBA00022792"/>
    </source>
</evidence>
<dbReference type="PANTHER" id="PTHR22888:SF9">
    <property type="entry name" value="CYTOCHROME C OXIDASE SUBUNIT 2"/>
    <property type="match status" value="1"/>
</dbReference>
<evidence type="ECO:0000256" key="1">
    <source>
        <dbReference type="ARBA" id="ARBA00004448"/>
    </source>
</evidence>
<comment type="function">
    <text evidence="18">Component of the cytochrome c oxidase, the last enzyme in the mitochondrial electron transport chain which drives oxidative phosphorylation. The respiratory chain contains 3 multisubunit complexes succinate dehydrogenase (complex II, CII), ubiquinol-cytochrome c oxidoreductase (cytochrome b-c1 complex, complex III, CIII) and cytochrome c oxidase (complex IV, CIV), that cooperate to transfer electrons derived from NADH and succinate to molecular oxygen, creating an electrochemical gradient over the inner membrane that drives transmembrane transport and the ATP synthase. Cytochrome c oxidase is the component of the respiratory chain that catalyzes the reduction of oxygen to water. Electrons originating from reduced cytochrome c in the intermembrane space (IMS) are transferred via the dinuclear copper A center (CU(A)) of subunit 2 and heme A of subunit 1 to the active site in subunit 1, a binuclear center (BNC) formed by heme A3 and copper B (CU(B)). The BNC reduces molecular oxygen to 2 water molecules using 4 electrons from cytochrome c in the IMS and 4 protons from the mitochondrial matrix.</text>
</comment>
<dbReference type="PRINTS" id="PR01166">
    <property type="entry name" value="CYCOXIDASEII"/>
</dbReference>
<feature type="transmembrane region" description="Helical" evidence="19">
    <location>
        <begin position="64"/>
        <end position="85"/>
    </location>
</feature>
<evidence type="ECO:0000256" key="3">
    <source>
        <dbReference type="ARBA" id="ARBA00011164"/>
    </source>
</evidence>
<keyword evidence="14 18" id="KW-0186">Copper</keyword>
<evidence type="ECO:0000256" key="8">
    <source>
        <dbReference type="ARBA" id="ARBA00022723"/>
    </source>
</evidence>
<name>A0A3S8V0K1_9HYME</name>
<evidence type="ECO:0000256" key="18">
    <source>
        <dbReference type="RuleBase" id="RU000457"/>
    </source>
</evidence>
<evidence type="ECO:0000256" key="15">
    <source>
        <dbReference type="ARBA" id="ARBA00023128"/>
    </source>
</evidence>
<keyword evidence="5 18" id="KW-0813">Transport</keyword>
<evidence type="ECO:0000256" key="2">
    <source>
        <dbReference type="ARBA" id="ARBA00007866"/>
    </source>
</evidence>
<evidence type="ECO:0000256" key="16">
    <source>
        <dbReference type="ARBA" id="ARBA00023136"/>
    </source>
</evidence>
<sequence>MMSWKMLSFQDSTSTNMENLILLHDFSMMVMILIMMLITMNMIYLNFNKFYNFKLLNNQYLEMMWTLLPMLILFTVAMPALIHLYNIEETNKYMFTMKIISHQWYWSIEYSDFNNKLYNSFMSKNSMNMNMFRIMDTDTRMILPFNVNIRLLITSMDVIHSFSMPSMGLKVDSCPGRLNQINLMSLRPGLFFGQCSEICGINHSFMPIVIEFTSLTNMINYLKN</sequence>
<keyword evidence="11" id="KW-1278">Translocase</keyword>
<comment type="subcellular location">
    <subcellularLocation>
        <location evidence="1 18">Mitochondrion inner membrane</location>
        <topology evidence="1 18">Multi-pass membrane protein</topology>
    </subcellularLocation>
</comment>
<dbReference type="PROSITE" id="PS50999">
    <property type="entry name" value="COX2_TM"/>
    <property type="match status" value="1"/>
</dbReference>
<evidence type="ECO:0000313" key="22">
    <source>
        <dbReference type="EMBL" id="AZL93181.1"/>
    </source>
</evidence>
<dbReference type="InterPro" id="IPR011759">
    <property type="entry name" value="Cyt_c_oxidase_su2_TM_dom"/>
</dbReference>
<keyword evidence="7 18" id="KW-0812">Transmembrane</keyword>
<keyword evidence="10" id="KW-0460">Magnesium</keyword>
<evidence type="ECO:0000259" key="21">
    <source>
        <dbReference type="PROSITE" id="PS50999"/>
    </source>
</evidence>
<comment type="similarity">
    <text evidence="2 18">Belongs to the cytochrome c oxidase subunit 2 family.</text>
</comment>
<geneLocation type="mitochondrion" evidence="22"/>
<evidence type="ECO:0000256" key="4">
    <source>
        <dbReference type="ARBA" id="ARBA00015946"/>
    </source>
</evidence>
<evidence type="ECO:0000256" key="11">
    <source>
        <dbReference type="ARBA" id="ARBA00022967"/>
    </source>
</evidence>
<dbReference type="GO" id="GO:0004129">
    <property type="term" value="F:cytochrome-c oxidase activity"/>
    <property type="evidence" value="ECO:0007669"/>
    <property type="project" value="UniProtKB-EC"/>
</dbReference>
<dbReference type="InterPro" id="IPR008972">
    <property type="entry name" value="Cupredoxin"/>
</dbReference>
<dbReference type="SUPFAM" id="SSF49503">
    <property type="entry name" value="Cupredoxins"/>
    <property type="match status" value="1"/>
</dbReference>
<dbReference type="InterPro" id="IPR045187">
    <property type="entry name" value="CcO_II"/>
</dbReference>
<evidence type="ECO:0000256" key="10">
    <source>
        <dbReference type="ARBA" id="ARBA00022842"/>
    </source>
</evidence>
<dbReference type="InterPro" id="IPR036257">
    <property type="entry name" value="Cyt_c_oxidase_su2_TM_sf"/>
</dbReference>
<dbReference type="GO" id="GO:0005743">
    <property type="term" value="C:mitochondrial inner membrane"/>
    <property type="evidence" value="ECO:0007669"/>
    <property type="project" value="UniProtKB-SubCell"/>
</dbReference>
<evidence type="ECO:0000256" key="13">
    <source>
        <dbReference type="ARBA" id="ARBA00022989"/>
    </source>
</evidence>
<gene>
    <name evidence="22" type="primary">cox2</name>
</gene>
<keyword evidence="13 19" id="KW-1133">Transmembrane helix</keyword>
<dbReference type="PROSITE" id="PS00078">
    <property type="entry name" value="COX2"/>
    <property type="match status" value="1"/>
</dbReference>
<dbReference type="GO" id="GO:0042773">
    <property type="term" value="P:ATP synthesis coupled electron transport"/>
    <property type="evidence" value="ECO:0007669"/>
    <property type="project" value="TreeGrafter"/>
</dbReference>
<keyword evidence="9 18" id="KW-0999">Mitochondrion inner membrane</keyword>
<dbReference type="EMBL" id="MG923491">
    <property type="protein sequence ID" value="AZL93181.1"/>
    <property type="molecule type" value="Genomic_DNA"/>
</dbReference>
<feature type="transmembrane region" description="Helical" evidence="19">
    <location>
        <begin position="21"/>
        <end position="44"/>
    </location>
</feature>
<keyword evidence="6 18" id="KW-0679">Respiratory chain</keyword>
<keyword evidence="12 18" id="KW-0249">Electron transport</keyword>
<comment type="catalytic activity">
    <reaction evidence="17">
        <text>4 Fe(II)-[cytochrome c] + O2 + 8 H(+)(in) = 4 Fe(III)-[cytochrome c] + 2 H2O + 4 H(+)(out)</text>
        <dbReference type="Rhea" id="RHEA:11436"/>
        <dbReference type="Rhea" id="RHEA-COMP:10350"/>
        <dbReference type="Rhea" id="RHEA-COMP:14399"/>
        <dbReference type="ChEBI" id="CHEBI:15377"/>
        <dbReference type="ChEBI" id="CHEBI:15378"/>
        <dbReference type="ChEBI" id="CHEBI:15379"/>
        <dbReference type="ChEBI" id="CHEBI:29033"/>
        <dbReference type="ChEBI" id="CHEBI:29034"/>
        <dbReference type="EC" id="7.1.1.9"/>
    </reaction>
    <physiologicalReaction direction="left-to-right" evidence="17">
        <dbReference type="Rhea" id="RHEA:11437"/>
    </physiologicalReaction>
</comment>
<evidence type="ECO:0000256" key="17">
    <source>
        <dbReference type="ARBA" id="ARBA00049512"/>
    </source>
</evidence>
<reference evidence="22" key="1">
    <citation type="journal article" date="2018" name="Mol. Phylogenet. Evol.">
        <title>Mitochondrial phylogenomics of the Hymenoptera.</title>
        <authorList>
            <person name="Tang P."/>
            <person name="Zhu J.C."/>
            <person name="Zheng B.Y."/>
            <person name="Wei S.J."/>
            <person name="Sharkey M."/>
            <person name="Chen X.X."/>
            <person name="Vogler A.P."/>
        </authorList>
    </citation>
    <scope>NUCLEOTIDE SEQUENCE</scope>
</reference>